<feature type="domain" description="Response regulatory" evidence="17">
    <location>
        <begin position="1363"/>
        <end position="1479"/>
    </location>
</feature>
<dbReference type="CDD" id="cd00082">
    <property type="entry name" value="HisKA"/>
    <property type="match status" value="1"/>
</dbReference>
<evidence type="ECO:0000256" key="14">
    <source>
        <dbReference type="PROSITE-ProRule" id="PRU01091"/>
    </source>
</evidence>
<keyword evidence="10" id="KW-0804">Transcription</keyword>
<protein>
    <recommendedName>
        <fullName evidence="11">Circadian input-output histidine kinase CikA</fullName>
        <ecNumber evidence="3">2.7.13.3</ecNumber>
    </recommendedName>
</protein>
<evidence type="ECO:0000259" key="17">
    <source>
        <dbReference type="PROSITE" id="PS50110"/>
    </source>
</evidence>
<evidence type="ECO:0000259" key="18">
    <source>
        <dbReference type="PROSITE" id="PS50112"/>
    </source>
</evidence>
<dbReference type="SUPFAM" id="SSF47226">
    <property type="entry name" value="Histidine-containing phosphotransfer domain, HPT domain"/>
    <property type="match status" value="1"/>
</dbReference>
<dbReference type="SUPFAM" id="SSF52172">
    <property type="entry name" value="CheY-like"/>
    <property type="match status" value="5"/>
</dbReference>
<dbReference type="SUPFAM" id="SSF47384">
    <property type="entry name" value="Homodimeric domain of signal transducing histidine kinase"/>
    <property type="match status" value="1"/>
</dbReference>
<evidence type="ECO:0000256" key="4">
    <source>
        <dbReference type="ARBA" id="ARBA00022553"/>
    </source>
</evidence>
<dbReference type="SUPFAM" id="SSF55874">
    <property type="entry name" value="ATPase domain of HSP90 chaperone/DNA topoisomerase II/histidine kinase"/>
    <property type="match status" value="1"/>
</dbReference>
<dbReference type="NCBIfam" id="TIGR00229">
    <property type="entry name" value="sensory_box"/>
    <property type="match status" value="1"/>
</dbReference>
<dbReference type="OrthoDB" id="442759at2"/>
<feature type="domain" description="HPt" evidence="19">
    <location>
        <begin position="257"/>
        <end position="364"/>
    </location>
</feature>
<feature type="modified residue" description="Phosphohistidine" evidence="12">
    <location>
        <position position="304"/>
    </location>
</feature>
<dbReference type="Gene3D" id="1.20.120.160">
    <property type="entry name" value="HPT domain"/>
    <property type="match status" value="1"/>
</dbReference>
<feature type="domain" description="OmpR/PhoB-type" evidence="20">
    <location>
        <begin position="124"/>
        <end position="223"/>
    </location>
</feature>
<dbReference type="FunFam" id="1.10.287.130:FF:000001">
    <property type="entry name" value="Two-component sensor histidine kinase"/>
    <property type="match status" value="1"/>
</dbReference>
<keyword evidence="9 14" id="KW-0238">DNA-binding</keyword>
<dbReference type="Pfam" id="PF13426">
    <property type="entry name" value="PAS_9"/>
    <property type="match status" value="1"/>
</dbReference>
<dbReference type="Pfam" id="PF00072">
    <property type="entry name" value="Response_reg"/>
    <property type="match status" value="5"/>
</dbReference>
<feature type="domain" description="Response regulatory" evidence="17">
    <location>
        <begin position="2"/>
        <end position="116"/>
    </location>
</feature>
<dbReference type="SMART" id="SM00388">
    <property type="entry name" value="HisKA"/>
    <property type="match status" value="1"/>
</dbReference>
<feature type="modified residue" description="4-aspartylphosphate" evidence="13">
    <location>
        <position position="557"/>
    </location>
</feature>
<feature type="modified residue" description="4-aspartylphosphate" evidence="13">
    <location>
        <position position="1290"/>
    </location>
</feature>
<feature type="domain" description="Response regulatory" evidence="17">
    <location>
        <begin position="1241"/>
        <end position="1355"/>
    </location>
</feature>
<evidence type="ECO:0000259" key="20">
    <source>
        <dbReference type="PROSITE" id="PS51755"/>
    </source>
</evidence>
<keyword evidence="15" id="KW-0175">Coiled coil</keyword>
<organism evidence="21 22">
    <name type="scientific">Scytonema hofmannii PCC 7110</name>
    <dbReference type="NCBI Taxonomy" id="128403"/>
    <lineage>
        <taxon>Bacteria</taxon>
        <taxon>Bacillati</taxon>
        <taxon>Cyanobacteriota</taxon>
        <taxon>Cyanophyceae</taxon>
        <taxon>Nostocales</taxon>
        <taxon>Scytonemataceae</taxon>
        <taxon>Scytonema</taxon>
    </lineage>
</organism>
<feature type="DNA-binding region" description="OmpR/PhoB-type" evidence="14">
    <location>
        <begin position="124"/>
        <end position="223"/>
    </location>
</feature>
<keyword evidence="7" id="KW-0902">Two-component regulatory system</keyword>
<name>A0A139WTC7_9CYAN</name>
<evidence type="ECO:0000259" key="19">
    <source>
        <dbReference type="PROSITE" id="PS50894"/>
    </source>
</evidence>
<dbReference type="SMART" id="SM00448">
    <property type="entry name" value="REC"/>
    <property type="match status" value="5"/>
</dbReference>
<reference evidence="21 22" key="1">
    <citation type="journal article" date="2013" name="Genome Biol. Evol.">
        <title>Genomes of Stigonematalean cyanobacteria (subsection V) and the evolution of oxygenic photosynthesis from prokaryotes to plastids.</title>
        <authorList>
            <person name="Dagan T."/>
            <person name="Roettger M."/>
            <person name="Stucken K."/>
            <person name="Landan G."/>
            <person name="Koch R."/>
            <person name="Major P."/>
            <person name="Gould S.B."/>
            <person name="Goremykin V.V."/>
            <person name="Rippka R."/>
            <person name="Tandeau de Marsac N."/>
            <person name="Gugger M."/>
            <person name="Lockhart P.J."/>
            <person name="Allen J.F."/>
            <person name="Brune I."/>
            <person name="Maus I."/>
            <person name="Puhler A."/>
            <person name="Martin W.F."/>
        </authorList>
    </citation>
    <scope>NUCLEOTIDE SEQUENCE [LARGE SCALE GENOMIC DNA]</scope>
    <source>
        <strain evidence="21 22">PCC 7110</strain>
    </source>
</reference>
<keyword evidence="22" id="KW-1185">Reference proteome</keyword>
<evidence type="ECO:0000256" key="12">
    <source>
        <dbReference type="PROSITE-ProRule" id="PRU00110"/>
    </source>
</evidence>
<feature type="coiled-coil region" evidence="15">
    <location>
        <begin position="825"/>
        <end position="866"/>
    </location>
</feature>
<evidence type="ECO:0000256" key="6">
    <source>
        <dbReference type="ARBA" id="ARBA00022777"/>
    </source>
</evidence>
<evidence type="ECO:0000256" key="11">
    <source>
        <dbReference type="ARBA" id="ARBA00074306"/>
    </source>
</evidence>
<dbReference type="InterPro" id="IPR036388">
    <property type="entry name" value="WH-like_DNA-bd_sf"/>
</dbReference>
<dbReference type="SMART" id="SM00091">
    <property type="entry name" value="PAS"/>
    <property type="match status" value="1"/>
</dbReference>
<feature type="domain" description="PAS" evidence="18">
    <location>
        <begin position="863"/>
        <end position="915"/>
    </location>
</feature>
<evidence type="ECO:0000256" key="15">
    <source>
        <dbReference type="SAM" id="Coils"/>
    </source>
</evidence>
<dbReference type="Gene3D" id="3.40.50.2300">
    <property type="match status" value="5"/>
</dbReference>
<dbReference type="SUPFAM" id="SSF55781">
    <property type="entry name" value="GAF domain-like"/>
    <property type="match status" value="1"/>
</dbReference>
<feature type="domain" description="Response regulatory" evidence="17">
    <location>
        <begin position="508"/>
        <end position="624"/>
    </location>
</feature>
<dbReference type="InterPro" id="IPR004358">
    <property type="entry name" value="Sig_transdc_His_kin-like_C"/>
</dbReference>
<dbReference type="Gene3D" id="1.10.287.130">
    <property type="match status" value="1"/>
</dbReference>
<dbReference type="Gene3D" id="3.30.565.10">
    <property type="entry name" value="Histidine kinase-like ATPase, C-terminal domain"/>
    <property type="match status" value="1"/>
</dbReference>
<feature type="modified residue" description="4-aspartylphosphate" evidence="13">
    <location>
        <position position="51"/>
    </location>
</feature>
<dbReference type="RefSeq" id="WP_017749355.1">
    <property type="nucleotide sequence ID" value="NZ_KQ976354.1"/>
</dbReference>
<dbReference type="Pfam" id="PF01590">
    <property type="entry name" value="GAF"/>
    <property type="match status" value="1"/>
</dbReference>
<dbReference type="GO" id="GO:0006355">
    <property type="term" value="P:regulation of DNA-templated transcription"/>
    <property type="evidence" value="ECO:0007669"/>
    <property type="project" value="InterPro"/>
</dbReference>
<evidence type="ECO:0000256" key="3">
    <source>
        <dbReference type="ARBA" id="ARBA00012438"/>
    </source>
</evidence>
<dbReference type="PRINTS" id="PR00344">
    <property type="entry name" value="BCTRLSENSOR"/>
</dbReference>
<dbReference type="PROSITE" id="PS50112">
    <property type="entry name" value="PAS"/>
    <property type="match status" value="1"/>
</dbReference>
<dbReference type="SUPFAM" id="SSF55785">
    <property type="entry name" value="PYP-like sensor domain (PAS domain)"/>
    <property type="match status" value="1"/>
</dbReference>
<dbReference type="InterPro" id="IPR003018">
    <property type="entry name" value="GAF"/>
</dbReference>
<dbReference type="InterPro" id="IPR035965">
    <property type="entry name" value="PAS-like_dom_sf"/>
</dbReference>
<dbReference type="Pfam" id="PF00486">
    <property type="entry name" value="Trans_reg_C"/>
    <property type="match status" value="1"/>
</dbReference>
<dbReference type="SMART" id="SM00387">
    <property type="entry name" value="HATPase_c"/>
    <property type="match status" value="1"/>
</dbReference>
<evidence type="ECO:0000256" key="10">
    <source>
        <dbReference type="ARBA" id="ARBA00023163"/>
    </source>
</evidence>
<dbReference type="FunFam" id="3.30.565.10:FF:000010">
    <property type="entry name" value="Sensor histidine kinase RcsC"/>
    <property type="match status" value="1"/>
</dbReference>
<dbReference type="Pfam" id="PF00512">
    <property type="entry name" value="HisKA"/>
    <property type="match status" value="1"/>
</dbReference>
<evidence type="ECO:0000256" key="7">
    <source>
        <dbReference type="ARBA" id="ARBA00023012"/>
    </source>
</evidence>
<proteinExistence type="inferred from homology"/>
<dbReference type="SMART" id="SM00862">
    <property type="entry name" value="Trans_reg_C"/>
    <property type="match status" value="1"/>
</dbReference>
<dbReference type="Pfam" id="PF01627">
    <property type="entry name" value="Hpt"/>
    <property type="match status" value="1"/>
</dbReference>
<dbReference type="CDD" id="cd00156">
    <property type="entry name" value="REC"/>
    <property type="match status" value="1"/>
</dbReference>
<dbReference type="GO" id="GO:0003677">
    <property type="term" value="F:DNA binding"/>
    <property type="evidence" value="ECO:0007669"/>
    <property type="project" value="UniProtKB-UniRule"/>
</dbReference>
<dbReference type="Pfam" id="PF02518">
    <property type="entry name" value="HATPase_c"/>
    <property type="match status" value="1"/>
</dbReference>
<comment type="caution">
    <text evidence="21">The sequence shown here is derived from an EMBL/GenBank/DDBJ whole genome shotgun (WGS) entry which is preliminary data.</text>
</comment>
<dbReference type="PROSITE" id="PS50894">
    <property type="entry name" value="HPT"/>
    <property type="match status" value="1"/>
</dbReference>
<dbReference type="CDD" id="cd17574">
    <property type="entry name" value="REC_OmpR"/>
    <property type="match status" value="1"/>
</dbReference>
<dbReference type="InterPro" id="IPR001789">
    <property type="entry name" value="Sig_transdc_resp-reg_receiver"/>
</dbReference>
<dbReference type="InterPro" id="IPR011006">
    <property type="entry name" value="CheY-like_superfamily"/>
</dbReference>
<keyword evidence="8" id="KW-0805">Transcription regulation</keyword>
<dbReference type="STRING" id="128403.WA1_07695"/>
<dbReference type="Gene3D" id="1.10.10.10">
    <property type="entry name" value="Winged helix-like DNA-binding domain superfamily/Winged helix DNA-binding domain"/>
    <property type="match status" value="1"/>
</dbReference>
<dbReference type="InterPro" id="IPR003594">
    <property type="entry name" value="HATPase_dom"/>
</dbReference>
<dbReference type="InterPro" id="IPR029016">
    <property type="entry name" value="GAF-like_dom_sf"/>
</dbReference>
<dbReference type="CDD" id="cd16922">
    <property type="entry name" value="HATPase_EvgS-ArcB-TorS-like"/>
    <property type="match status" value="1"/>
</dbReference>
<comment type="catalytic activity">
    <reaction evidence="1">
        <text>ATP + protein L-histidine = ADP + protein N-phospho-L-histidine.</text>
        <dbReference type="EC" id="2.7.13.3"/>
    </reaction>
</comment>
<dbReference type="InterPro" id="IPR036890">
    <property type="entry name" value="HATPase_C_sf"/>
</dbReference>
<dbReference type="Gene3D" id="3.30.450.20">
    <property type="entry name" value="PAS domain"/>
    <property type="match status" value="1"/>
</dbReference>
<feature type="domain" description="Response regulatory" evidence="17">
    <location>
        <begin position="379"/>
        <end position="499"/>
    </location>
</feature>
<evidence type="ECO:0000256" key="9">
    <source>
        <dbReference type="ARBA" id="ARBA00023125"/>
    </source>
</evidence>
<evidence type="ECO:0000259" key="16">
    <source>
        <dbReference type="PROSITE" id="PS50109"/>
    </source>
</evidence>
<dbReference type="GO" id="GO:0000155">
    <property type="term" value="F:phosphorelay sensor kinase activity"/>
    <property type="evidence" value="ECO:0007669"/>
    <property type="project" value="InterPro"/>
</dbReference>
<dbReference type="Gene3D" id="6.10.250.690">
    <property type="match status" value="1"/>
</dbReference>
<dbReference type="EMBL" id="ANNX02000051">
    <property type="protein sequence ID" value="KYC35682.1"/>
    <property type="molecule type" value="Genomic_DNA"/>
</dbReference>
<dbReference type="InterPro" id="IPR008207">
    <property type="entry name" value="Sig_transdc_His_kin_Hpt_dom"/>
</dbReference>
<dbReference type="PROSITE" id="PS51755">
    <property type="entry name" value="OMPR_PHOB"/>
    <property type="match status" value="1"/>
</dbReference>
<dbReference type="CDD" id="cd00383">
    <property type="entry name" value="trans_reg_C"/>
    <property type="match status" value="1"/>
</dbReference>
<dbReference type="InterPro" id="IPR036641">
    <property type="entry name" value="HPT_dom_sf"/>
</dbReference>
<evidence type="ECO:0000256" key="8">
    <source>
        <dbReference type="ARBA" id="ARBA00023015"/>
    </source>
</evidence>
<dbReference type="CDD" id="cd00130">
    <property type="entry name" value="PAS"/>
    <property type="match status" value="1"/>
</dbReference>
<dbReference type="Proteomes" id="UP000076925">
    <property type="component" value="Unassembled WGS sequence"/>
</dbReference>
<keyword evidence="4 13" id="KW-0597">Phosphoprotein</keyword>
<evidence type="ECO:0000313" key="21">
    <source>
        <dbReference type="EMBL" id="KYC35682.1"/>
    </source>
</evidence>
<feature type="domain" description="Histidine kinase" evidence="16">
    <location>
        <begin position="995"/>
        <end position="1227"/>
    </location>
</feature>
<dbReference type="InterPro" id="IPR003661">
    <property type="entry name" value="HisK_dim/P_dom"/>
</dbReference>
<evidence type="ECO:0000256" key="2">
    <source>
        <dbReference type="ARBA" id="ARBA00006402"/>
    </source>
</evidence>
<dbReference type="EC" id="2.7.13.3" evidence="3"/>
<feature type="modified residue" description="4-aspartylphosphate" evidence="13">
    <location>
        <position position="1412"/>
    </location>
</feature>
<dbReference type="SMART" id="SM00065">
    <property type="entry name" value="GAF"/>
    <property type="match status" value="1"/>
</dbReference>
<evidence type="ECO:0000256" key="1">
    <source>
        <dbReference type="ARBA" id="ARBA00000085"/>
    </source>
</evidence>
<dbReference type="PROSITE" id="PS50110">
    <property type="entry name" value="RESPONSE_REGULATORY"/>
    <property type="match status" value="5"/>
</dbReference>
<keyword evidence="6" id="KW-0418">Kinase</keyword>
<dbReference type="InterPro" id="IPR000014">
    <property type="entry name" value="PAS"/>
</dbReference>
<dbReference type="PROSITE" id="PS50109">
    <property type="entry name" value="HIS_KIN"/>
    <property type="match status" value="1"/>
</dbReference>
<dbReference type="Gene3D" id="3.30.450.40">
    <property type="match status" value="1"/>
</dbReference>
<feature type="modified residue" description="4-aspartylphosphate" evidence="13">
    <location>
        <position position="432"/>
    </location>
</feature>
<dbReference type="InterPro" id="IPR005467">
    <property type="entry name" value="His_kinase_dom"/>
</dbReference>
<dbReference type="InterPro" id="IPR036097">
    <property type="entry name" value="HisK_dim/P_sf"/>
</dbReference>
<keyword evidence="5" id="KW-0808">Transferase</keyword>
<accession>A0A139WTC7</accession>
<dbReference type="PANTHER" id="PTHR43547">
    <property type="entry name" value="TWO-COMPONENT HISTIDINE KINASE"/>
    <property type="match status" value="1"/>
</dbReference>
<sequence length="1488" mass="166132">MKILVVEDDQLVALALAAVLTHQNYVVEVASDGQAAWDLIETFDYDLILLDVILPKIDGIDLCRQIRSKGLRMPILLLTGCGSSHEKAIGLDAGADDYLVKPFDKEELVARIRALLRRGSVASQPVLASGHLRLDPISCEVTYGEEQLSLTPKEYGLLELFMRNNRRVFSCGMILEHLWSYEDTPGEEAVRTHIKGLRQKLKSVGAPGDLIETVYGIGYRLRQQAEVKQGEDEEHYRKGEDSLLPSFSKEQATQQRAFVGVAAIWNRFKGRVDEQVAVLEHAAATSSQKTLNQKLRKEAQKEAHTLAGSLGTFGFSLGSQIARKIEHLLKANKALTVAETSEFSSLVKQLRQEIEQNHHETLASSSQSQIDEHPLLLAIARNADQQTKQQATLAEQIEQEASRYELRVKIATSMETARNLLDREHPNVVLIDLDVFPNHEDSFSLLAELSQRKPPVPAIVFTEKSDFSNRLQVARSGGYFFLQKPMAIAQILEAVKQVLQDASHVEAHILAVDDDPKIGAVLQNLLSPWGIKVTYLEDPQRFWKTLEKVKPDLLILDVEIPEINGIEICKVVRNDPHWSELPILFLTVHNDANIVNQVFSVGADDFVSKPIVGPELVTRIINRLEKRKLRQRIAETQATKAAVIKDGAFQKSLQTRVQQQATVAKLGQSALSGTDLSSLMKEAVALVVENLEVEYCKILELLPEENAMVLRAGVGWNQELVGKAIISPENSGAGYTLLVQQPVIVEDLRTETRFNSSFLLQEHGIISGLSVPIPKRNSFYGVIAAYACKTQTFTQDDIHFVQSVANVLSAAIERQNTEEVLRKAKDELELRVAERTAELIRANEQLQSELNERHRTQEELRNSQARFAGIVSIADDAIICIDGNQCMTLFNLSAEKIFGYSAEEALGQPLDILLPMRYTNVHSQYVSDFGRSAKVSRRMGERREIYGRRKDGSEFPAEASISKLMLKDETIYTVYLQDVSDRKQVEKMKDEFVSVVSHELRTPLTSIHGSLGMLASNLIKPESEQGKRLLQIAVESTERLVRLINDVLDIERIESGKVKMEKQTCNVSELIKEAVNVIQPLADKAEVTLSVSSINLNVWADLDRIVQTITNLLSNAIKFSTPGSTVWVGAEMRNGHGTIGNGEILSPSSPQVLFTVKDTGRGIPSDKLDSIFERFQQVDSSDSRNHEGTGLGLAICRSIVQQHGGHIWVESTLSEGASFYFTLPLSSSSPVSVSLSPHLPLVLVCDDEPETRTQIQNLLENRRYRVITVGSGEEAITSASTERPDVILLDLLMPGMNGWEVIAALKEQPETQNIPIVICSVCTPTKKSKSSTDFVDWVSKPLEEKSLFESLKQALMKTSRRVCVLLVEDDSNLAEVLITLLEQHNIDAFLAKTGREAIRLSQEINPDLLILDLVLPEGDGFTVVEWLKQHRHLYKIPLMVYSAKELDDSEKQRLNLGHTEILKKGQVTALEFEQRVMDLLQRMTNYEL</sequence>
<evidence type="ECO:0000256" key="5">
    <source>
        <dbReference type="ARBA" id="ARBA00022679"/>
    </source>
</evidence>
<evidence type="ECO:0000313" key="22">
    <source>
        <dbReference type="Proteomes" id="UP000076925"/>
    </source>
</evidence>
<comment type="similarity">
    <text evidence="2">In the N-terminal section; belongs to the phytochrome family.</text>
</comment>
<gene>
    <name evidence="21" type="ORF">WA1_07695</name>
</gene>
<dbReference type="InterPro" id="IPR001867">
    <property type="entry name" value="OmpR/PhoB-type_DNA-bd"/>
</dbReference>
<evidence type="ECO:0000256" key="13">
    <source>
        <dbReference type="PROSITE-ProRule" id="PRU00169"/>
    </source>
</evidence>
<dbReference type="PANTHER" id="PTHR43547:SF2">
    <property type="entry name" value="HYBRID SIGNAL TRANSDUCTION HISTIDINE KINASE C"/>
    <property type="match status" value="1"/>
</dbReference>